<sequence>MRATGSAKGLPFPLSQSLCVGCSKMKRVDSARGGVFLMCRRAGQDDRFNRYPLQPVISCVGYEESGGDSGGATSDGGGRSGRD</sequence>
<evidence type="ECO:0000256" key="1">
    <source>
        <dbReference type="SAM" id="MobiDB-lite"/>
    </source>
</evidence>
<feature type="compositionally biased region" description="Gly residues" evidence="1">
    <location>
        <begin position="67"/>
        <end position="83"/>
    </location>
</feature>
<dbReference type="Proteomes" id="UP000316921">
    <property type="component" value="Chromosome"/>
</dbReference>
<name>A0A518BQ89_9BACT</name>
<organism evidence="2 3">
    <name type="scientific">Engelhardtia mirabilis</name>
    <dbReference type="NCBI Taxonomy" id="2528011"/>
    <lineage>
        <taxon>Bacteria</taxon>
        <taxon>Pseudomonadati</taxon>
        <taxon>Planctomycetota</taxon>
        <taxon>Planctomycetia</taxon>
        <taxon>Planctomycetia incertae sedis</taxon>
        <taxon>Engelhardtia</taxon>
    </lineage>
</organism>
<protein>
    <submittedName>
        <fullName evidence="2">Uncharacterized protein</fullName>
    </submittedName>
</protein>
<accession>A0A518BQ89</accession>
<dbReference type="EMBL" id="CP036287">
    <property type="protein sequence ID" value="QDU69142.1"/>
    <property type="molecule type" value="Genomic_DNA"/>
</dbReference>
<dbReference type="AlphaFoldDB" id="A0A518BQ89"/>
<reference evidence="2 3" key="1">
    <citation type="submission" date="2019-02" db="EMBL/GenBank/DDBJ databases">
        <title>Deep-cultivation of Planctomycetes and their phenomic and genomic characterization uncovers novel biology.</title>
        <authorList>
            <person name="Wiegand S."/>
            <person name="Jogler M."/>
            <person name="Boedeker C."/>
            <person name="Pinto D."/>
            <person name="Vollmers J."/>
            <person name="Rivas-Marin E."/>
            <person name="Kohn T."/>
            <person name="Peeters S.H."/>
            <person name="Heuer A."/>
            <person name="Rast P."/>
            <person name="Oberbeckmann S."/>
            <person name="Bunk B."/>
            <person name="Jeske O."/>
            <person name="Meyerdierks A."/>
            <person name="Storesund J.E."/>
            <person name="Kallscheuer N."/>
            <person name="Luecker S."/>
            <person name="Lage O.M."/>
            <person name="Pohl T."/>
            <person name="Merkel B.J."/>
            <person name="Hornburger P."/>
            <person name="Mueller R.-W."/>
            <person name="Bruemmer F."/>
            <person name="Labrenz M."/>
            <person name="Spormann A.M."/>
            <person name="Op den Camp H."/>
            <person name="Overmann J."/>
            <person name="Amann R."/>
            <person name="Jetten M.S.M."/>
            <person name="Mascher T."/>
            <person name="Medema M.H."/>
            <person name="Devos D.P."/>
            <person name="Kaster A.-K."/>
            <person name="Ovreas L."/>
            <person name="Rohde M."/>
            <person name="Galperin M.Y."/>
            <person name="Jogler C."/>
        </authorList>
    </citation>
    <scope>NUCLEOTIDE SEQUENCE [LARGE SCALE GENOMIC DNA]</scope>
    <source>
        <strain evidence="2 3">Pla133</strain>
    </source>
</reference>
<proteinExistence type="predicted"/>
<dbReference type="KEGG" id="pbap:Pla133_42580"/>
<evidence type="ECO:0000313" key="2">
    <source>
        <dbReference type="EMBL" id="QDU69142.1"/>
    </source>
</evidence>
<keyword evidence="3" id="KW-1185">Reference proteome</keyword>
<feature type="region of interest" description="Disordered" evidence="1">
    <location>
        <begin position="62"/>
        <end position="83"/>
    </location>
</feature>
<gene>
    <name evidence="2" type="ORF">Pla133_42580</name>
</gene>
<evidence type="ECO:0000313" key="3">
    <source>
        <dbReference type="Proteomes" id="UP000316921"/>
    </source>
</evidence>